<accession>A0ACC4CQG7</accession>
<gene>
    <name evidence="1" type="ORF">D5086_004463</name>
</gene>
<sequence>MASKGVQLSLMLVLSMMLCHGATAQSGCTTALMGLAPCLNYVTGNSSTPSSSCCSQLATVVQSQPQCLCTLVNGGGSSFGIAINQTRALALPGACNVKTPPVSQCKAANVPATSPASSPVLSPPADSSDATPEAPTTEVDLRQSQHQQAHQMRALRECNFISQSSYLSLLYVPRASLDSELSTYKESPELVLPVCYYIFTCNYVEFALLLFYGASVV</sequence>
<name>A0ACC4CQG7_POPAL</name>
<reference evidence="1 2" key="1">
    <citation type="journal article" date="2024" name="Plant Biotechnol. J.">
        <title>Genome and CRISPR/Cas9 system of a widespread forest tree (Populus alba) in the world.</title>
        <authorList>
            <person name="Liu Y.J."/>
            <person name="Jiang P.F."/>
            <person name="Han X.M."/>
            <person name="Li X.Y."/>
            <person name="Wang H.M."/>
            <person name="Wang Y.J."/>
            <person name="Wang X.X."/>
            <person name="Zeng Q.Y."/>
        </authorList>
    </citation>
    <scope>NUCLEOTIDE SEQUENCE [LARGE SCALE GENOMIC DNA]</scope>
    <source>
        <strain evidence="2">cv. PAL-ZL1</strain>
    </source>
</reference>
<protein>
    <submittedName>
        <fullName evidence="1">Uncharacterized protein</fullName>
    </submittedName>
</protein>
<comment type="caution">
    <text evidence="1">The sequence shown here is derived from an EMBL/GenBank/DDBJ whole genome shotgun (WGS) entry which is preliminary data.</text>
</comment>
<organism evidence="1 2">
    <name type="scientific">Populus alba</name>
    <name type="common">White poplar</name>
    <dbReference type="NCBI Taxonomy" id="43335"/>
    <lineage>
        <taxon>Eukaryota</taxon>
        <taxon>Viridiplantae</taxon>
        <taxon>Streptophyta</taxon>
        <taxon>Embryophyta</taxon>
        <taxon>Tracheophyta</taxon>
        <taxon>Spermatophyta</taxon>
        <taxon>Magnoliopsida</taxon>
        <taxon>eudicotyledons</taxon>
        <taxon>Gunneridae</taxon>
        <taxon>Pentapetalae</taxon>
        <taxon>rosids</taxon>
        <taxon>fabids</taxon>
        <taxon>Malpighiales</taxon>
        <taxon>Salicaceae</taxon>
        <taxon>Saliceae</taxon>
        <taxon>Populus</taxon>
    </lineage>
</organism>
<dbReference type="EMBL" id="RCHU02000002">
    <property type="protein sequence ID" value="KAL3603604.1"/>
    <property type="molecule type" value="Genomic_DNA"/>
</dbReference>
<keyword evidence="2" id="KW-1185">Reference proteome</keyword>
<evidence type="ECO:0000313" key="1">
    <source>
        <dbReference type="EMBL" id="KAL3603604.1"/>
    </source>
</evidence>
<proteinExistence type="predicted"/>
<dbReference type="Proteomes" id="UP000309997">
    <property type="component" value="Unassembled WGS sequence"/>
</dbReference>
<evidence type="ECO:0000313" key="2">
    <source>
        <dbReference type="Proteomes" id="UP000309997"/>
    </source>
</evidence>